<dbReference type="SMART" id="SM00388">
    <property type="entry name" value="HisKA"/>
    <property type="match status" value="1"/>
</dbReference>
<keyword evidence="10" id="KW-0067">ATP-binding</keyword>
<dbReference type="SUPFAM" id="SSF158472">
    <property type="entry name" value="HAMP domain-like"/>
    <property type="match status" value="1"/>
</dbReference>
<evidence type="ECO:0000256" key="12">
    <source>
        <dbReference type="ARBA" id="ARBA00023012"/>
    </source>
</evidence>
<evidence type="ECO:0000256" key="7">
    <source>
        <dbReference type="ARBA" id="ARBA00022692"/>
    </source>
</evidence>
<evidence type="ECO:0000256" key="13">
    <source>
        <dbReference type="ARBA" id="ARBA00023136"/>
    </source>
</evidence>
<dbReference type="InterPro" id="IPR005467">
    <property type="entry name" value="His_kinase_dom"/>
</dbReference>
<dbReference type="CDD" id="cd06225">
    <property type="entry name" value="HAMP"/>
    <property type="match status" value="1"/>
</dbReference>
<keyword evidence="8" id="KW-0547">Nucleotide-binding</keyword>
<dbReference type="EMBL" id="CP120733">
    <property type="protein sequence ID" value="WFD10925.1"/>
    <property type="molecule type" value="Genomic_DNA"/>
</dbReference>
<dbReference type="InterPro" id="IPR036890">
    <property type="entry name" value="HATPase_C_sf"/>
</dbReference>
<dbReference type="Gene3D" id="3.30.450.20">
    <property type="entry name" value="PAS domain"/>
    <property type="match status" value="1"/>
</dbReference>
<comment type="catalytic activity">
    <reaction evidence="1">
        <text>ATP + protein L-histidine = ADP + protein N-phospho-L-histidine.</text>
        <dbReference type="EC" id="2.7.13.3"/>
    </reaction>
</comment>
<dbReference type="Pfam" id="PF02518">
    <property type="entry name" value="HATPase_c"/>
    <property type="match status" value="1"/>
</dbReference>
<evidence type="ECO:0000256" key="14">
    <source>
        <dbReference type="SAM" id="Phobius"/>
    </source>
</evidence>
<dbReference type="EC" id="2.7.13.3" evidence="3"/>
<keyword evidence="4" id="KW-1003">Cell membrane</keyword>
<dbReference type="InterPro" id="IPR050398">
    <property type="entry name" value="HssS/ArlS-like"/>
</dbReference>
<dbReference type="InterPro" id="IPR003660">
    <property type="entry name" value="HAMP_dom"/>
</dbReference>
<evidence type="ECO:0000313" key="18">
    <source>
        <dbReference type="Proteomes" id="UP001222800"/>
    </source>
</evidence>
<feature type="domain" description="HAMP" evidence="16">
    <location>
        <begin position="195"/>
        <end position="247"/>
    </location>
</feature>
<keyword evidence="12" id="KW-0902">Two-component regulatory system</keyword>
<dbReference type="InterPro" id="IPR036097">
    <property type="entry name" value="HisK_dim/P_sf"/>
</dbReference>
<name>A0ABY8EDB0_9FIRM</name>
<evidence type="ECO:0000256" key="11">
    <source>
        <dbReference type="ARBA" id="ARBA00022989"/>
    </source>
</evidence>
<evidence type="ECO:0000256" key="2">
    <source>
        <dbReference type="ARBA" id="ARBA00004651"/>
    </source>
</evidence>
<sequence length="470" mass="54236">MERFINSGLKKKWIKNYIFTIVIICIFIQGFYMFFLKDYYYDWAKENVSNRLIAYTNFYNKYLDDNLIMNKGLAKKIVEDFEYKDKLLIEVLDTDGNIIDSSMIVNEDTKLDTKDYIDALNGKLGIYKGRKKTTNEKIIAASSPIYFENQIIGVVRYSTSLRNIDSFLIKKYAQSFAILLLLLSLSFFMSMIFIKTIIKSLKEMSLKAQKMAKGDFDQKIEIKSNDELSQLASTLNHMASQIKENQKLKNEFISSITHDIKTPLTAIIGWTELLVMQENISKQDLNSQVITIQNETLRLKKLVEELLDFSKFEIDKISLNKDNTNLKLLIEESINIFMPRIKKYNIDFSSELDENIDLDIDKNRIKQVLINLIDNSLKYSSKDSKIKIGLKRSDSKIILSIKDNGIGICQEDIKRVKEKFYVVDKSKGGSGLGLSISEKIMQLHNGQLQIKSEFQKGTEVILIFPSKTLA</sequence>
<dbReference type="InterPro" id="IPR029151">
    <property type="entry name" value="Sensor-like_sf"/>
</dbReference>
<dbReference type="PANTHER" id="PTHR45528:SF1">
    <property type="entry name" value="SENSOR HISTIDINE KINASE CPXA"/>
    <property type="match status" value="1"/>
</dbReference>
<evidence type="ECO:0000256" key="1">
    <source>
        <dbReference type="ARBA" id="ARBA00000085"/>
    </source>
</evidence>
<dbReference type="Gene3D" id="1.10.287.130">
    <property type="match status" value="1"/>
</dbReference>
<feature type="transmembrane region" description="Helical" evidence="14">
    <location>
        <begin position="16"/>
        <end position="35"/>
    </location>
</feature>
<dbReference type="PRINTS" id="PR00344">
    <property type="entry name" value="BCTRLSENSOR"/>
</dbReference>
<dbReference type="InterPro" id="IPR004358">
    <property type="entry name" value="Sig_transdc_His_kin-like_C"/>
</dbReference>
<dbReference type="PANTHER" id="PTHR45528">
    <property type="entry name" value="SENSOR HISTIDINE KINASE CPXA"/>
    <property type="match status" value="1"/>
</dbReference>
<gene>
    <name evidence="17" type="ORF">P4S50_02300</name>
</gene>
<evidence type="ECO:0000313" key="17">
    <source>
        <dbReference type="EMBL" id="WFD10925.1"/>
    </source>
</evidence>
<dbReference type="PROSITE" id="PS50109">
    <property type="entry name" value="HIS_KIN"/>
    <property type="match status" value="1"/>
</dbReference>
<dbReference type="Gene3D" id="6.10.340.10">
    <property type="match status" value="1"/>
</dbReference>
<comment type="subcellular location">
    <subcellularLocation>
        <location evidence="2">Cell membrane</location>
        <topology evidence="2">Multi-pass membrane protein</topology>
    </subcellularLocation>
</comment>
<reference evidence="17 18" key="1">
    <citation type="submission" date="2023-03" db="EMBL/GenBank/DDBJ databases">
        <title>Complete genome sequence of Tepidibacter sp. SWIR-1, isolated from a deep-sea hydrothermal vent.</title>
        <authorList>
            <person name="Li X."/>
        </authorList>
    </citation>
    <scope>NUCLEOTIDE SEQUENCE [LARGE SCALE GENOMIC DNA]</scope>
    <source>
        <strain evidence="17 18">SWIR-1</strain>
    </source>
</reference>
<dbReference type="CDD" id="cd00075">
    <property type="entry name" value="HATPase"/>
    <property type="match status" value="1"/>
</dbReference>
<dbReference type="SUPFAM" id="SSF103190">
    <property type="entry name" value="Sensory domain-like"/>
    <property type="match status" value="1"/>
</dbReference>
<evidence type="ECO:0000256" key="8">
    <source>
        <dbReference type="ARBA" id="ARBA00022741"/>
    </source>
</evidence>
<evidence type="ECO:0000256" key="6">
    <source>
        <dbReference type="ARBA" id="ARBA00022679"/>
    </source>
</evidence>
<dbReference type="Gene3D" id="3.30.565.10">
    <property type="entry name" value="Histidine kinase-like ATPase, C-terminal domain"/>
    <property type="match status" value="1"/>
</dbReference>
<dbReference type="RefSeq" id="WP_277732890.1">
    <property type="nucleotide sequence ID" value="NZ_CP120733.1"/>
</dbReference>
<dbReference type="SUPFAM" id="SSF55874">
    <property type="entry name" value="ATPase domain of HSP90 chaperone/DNA topoisomerase II/histidine kinase"/>
    <property type="match status" value="1"/>
</dbReference>
<keyword evidence="13 14" id="KW-0472">Membrane</keyword>
<keyword evidence="6" id="KW-0808">Transferase</keyword>
<dbReference type="InterPro" id="IPR003661">
    <property type="entry name" value="HisK_dim/P_dom"/>
</dbReference>
<keyword evidence="5" id="KW-0597">Phosphoprotein</keyword>
<protein>
    <recommendedName>
        <fullName evidence="3">histidine kinase</fullName>
        <ecNumber evidence="3">2.7.13.3</ecNumber>
    </recommendedName>
</protein>
<keyword evidence="18" id="KW-1185">Reference proteome</keyword>
<feature type="domain" description="Histidine kinase" evidence="15">
    <location>
        <begin position="255"/>
        <end position="468"/>
    </location>
</feature>
<evidence type="ECO:0000256" key="10">
    <source>
        <dbReference type="ARBA" id="ARBA00022840"/>
    </source>
</evidence>
<dbReference type="SMART" id="SM00304">
    <property type="entry name" value="HAMP"/>
    <property type="match status" value="1"/>
</dbReference>
<organism evidence="17 18">
    <name type="scientific">Tepidibacter hydrothermalis</name>
    <dbReference type="NCBI Taxonomy" id="3036126"/>
    <lineage>
        <taxon>Bacteria</taxon>
        <taxon>Bacillati</taxon>
        <taxon>Bacillota</taxon>
        <taxon>Clostridia</taxon>
        <taxon>Peptostreptococcales</taxon>
        <taxon>Peptostreptococcaceae</taxon>
        <taxon>Tepidibacter</taxon>
    </lineage>
</organism>
<dbReference type="Proteomes" id="UP001222800">
    <property type="component" value="Chromosome"/>
</dbReference>
<proteinExistence type="predicted"/>
<dbReference type="InterPro" id="IPR003594">
    <property type="entry name" value="HATPase_dom"/>
</dbReference>
<keyword evidence="11 14" id="KW-1133">Transmembrane helix</keyword>
<accession>A0ABY8EDB0</accession>
<keyword evidence="9 17" id="KW-0418">Kinase</keyword>
<dbReference type="Pfam" id="PF00672">
    <property type="entry name" value="HAMP"/>
    <property type="match status" value="1"/>
</dbReference>
<dbReference type="SUPFAM" id="SSF47384">
    <property type="entry name" value="Homodimeric domain of signal transducing histidine kinase"/>
    <property type="match status" value="1"/>
</dbReference>
<dbReference type="Pfam" id="PF00512">
    <property type="entry name" value="HisKA"/>
    <property type="match status" value="1"/>
</dbReference>
<evidence type="ECO:0000256" key="5">
    <source>
        <dbReference type="ARBA" id="ARBA00022553"/>
    </source>
</evidence>
<evidence type="ECO:0000256" key="3">
    <source>
        <dbReference type="ARBA" id="ARBA00012438"/>
    </source>
</evidence>
<dbReference type="PROSITE" id="PS50885">
    <property type="entry name" value="HAMP"/>
    <property type="match status" value="1"/>
</dbReference>
<evidence type="ECO:0000259" key="15">
    <source>
        <dbReference type="PROSITE" id="PS50109"/>
    </source>
</evidence>
<keyword evidence="7 14" id="KW-0812">Transmembrane</keyword>
<evidence type="ECO:0000259" key="16">
    <source>
        <dbReference type="PROSITE" id="PS50885"/>
    </source>
</evidence>
<dbReference type="SMART" id="SM00387">
    <property type="entry name" value="HATPase_c"/>
    <property type="match status" value="1"/>
</dbReference>
<evidence type="ECO:0000256" key="4">
    <source>
        <dbReference type="ARBA" id="ARBA00022475"/>
    </source>
</evidence>
<dbReference type="GO" id="GO:0016301">
    <property type="term" value="F:kinase activity"/>
    <property type="evidence" value="ECO:0007669"/>
    <property type="project" value="UniProtKB-KW"/>
</dbReference>
<dbReference type="CDD" id="cd00082">
    <property type="entry name" value="HisKA"/>
    <property type="match status" value="1"/>
</dbReference>
<feature type="transmembrane region" description="Helical" evidence="14">
    <location>
        <begin position="176"/>
        <end position="198"/>
    </location>
</feature>
<evidence type="ECO:0000256" key="9">
    <source>
        <dbReference type="ARBA" id="ARBA00022777"/>
    </source>
</evidence>